<protein>
    <recommendedName>
        <fullName evidence="5">Transcription factor MYC/MYB N-terminal domain-containing protein</fullName>
    </recommendedName>
</protein>
<evidence type="ECO:0000256" key="1">
    <source>
        <dbReference type="ARBA" id="ARBA00023015"/>
    </source>
</evidence>
<feature type="region of interest" description="Disordered" evidence="4">
    <location>
        <begin position="301"/>
        <end position="323"/>
    </location>
</feature>
<comment type="caution">
    <text evidence="6">The sequence shown here is derived from an EMBL/GenBank/DDBJ whole genome shotgun (WGS) entry which is preliminary data.</text>
</comment>
<evidence type="ECO:0000313" key="6">
    <source>
        <dbReference type="EMBL" id="KAE8676187.1"/>
    </source>
</evidence>
<keyword evidence="7" id="KW-1185">Reference proteome</keyword>
<evidence type="ECO:0000259" key="5">
    <source>
        <dbReference type="Pfam" id="PF14215"/>
    </source>
</evidence>
<keyword evidence="2" id="KW-0010">Activator</keyword>
<name>A0A6A2YIE5_HIBSY</name>
<dbReference type="InterPro" id="IPR025610">
    <property type="entry name" value="MYC/MYB_N"/>
</dbReference>
<evidence type="ECO:0000256" key="3">
    <source>
        <dbReference type="ARBA" id="ARBA00023163"/>
    </source>
</evidence>
<evidence type="ECO:0000313" key="7">
    <source>
        <dbReference type="Proteomes" id="UP000436088"/>
    </source>
</evidence>
<dbReference type="PANTHER" id="PTHR46266:SF4">
    <property type="entry name" value="TRANSCRIPTION FACTOR TT8"/>
    <property type="match status" value="1"/>
</dbReference>
<dbReference type="Proteomes" id="UP000436088">
    <property type="component" value="Unassembled WGS sequence"/>
</dbReference>
<evidence type="ECO:0000256" key="4">
    <source>
        <dbReference type="SAM" id="MobiDB-lite"/>
    </source>
</evidence>
<dbReference type="PANTHER" id="PTHR46266">
    <property type="entry name" value="TRANSCRIPTION FACTOR TT8"/>
    <property type="match status" value="1"/>
</dbReference>
<dbReference type="EMBL" id="VEPZ02001387">
    <property type="protein sequence ID" value="KAE8676187.1"/>
    <property type="molecule type" value="Genomic_DNA"/>
</dbReference>
<feature type="region of interest" description="Disordered" evidence="4">
    <location>
        <begin position="351"/>
        <end position="374"/>
    </location>
</feature>
<gene>
    <name evidence="6" type="ORF">F3Y22_tig00111621pilonHSYRG00269</name>
</gene>
<accession>A0A6A2YIE5</accession>
<dbReference type="Pfam" id="PF14215">
    <property type="entry name" value="bHLH-MYC_N"/>
    <property type="match status" value="1"/>
</dbReference>
<sequence length="534" mass="60311">MQGGSMNGLQAQMRLTVKLFQELSCQVHNYAVSWCCQHKYKWRLTTVLCIPVLDGVFELGTTEKVEEDLELVQHFKTSSLTIIKPESPAKTGLSETLHLEPRHRLRRIHSLPLSCSSPMQAVPNPNQDDDDDEEEEEEENDEEEGGEEIGSYFSETGRNRNTQTVAVAATEPIELMQLETSEDIRLASPDDASNNLDTYFHMILEPNNSGVHSGLSGFNHLLLSLHLCARVIGWTTPRNQRQFSGRLTVSRLPNQLIQSAFSKWTIDSDNQQFQVAVEGTSQCLLKYILFTIPYLHSQYRNDNSPRHVTPKPAPGSDGGSRRRNIALTCTSGEEATREAERTVHYIKVSERARSLSQEPGRDKRKMRKTVDSTQHVTRETTVEVSIIESDALLELQWGVFVAELRAKVKDSVKGRNPQSYKTEFQTSFEKEQSKKICVLDSCLAPQNTISISHHDKSAQLLCRQPIKDNHPRNQRELENMGREPDDTVPGHFVSLSQILSQIQLLFTCDQQTEAVNNPLASSCILISFLSIQLK</sequence>
<organism evidence="6 7">
    <name type="scientific">Hibiscus syriacus</name>
    <name type="common">Rose of Sharon</name>
    <dbReference type="NCBI Taxonomy" id="106335"/>
    <lineage>
        <taxon>Eukaryota</taxon>
        <taxon>Viridiplantae</taxon>
        <taxon>Streptophyta</taxon>
        <taxon>Embryophyta</taxon>
        <taxon>Tracheophyta</taxon>
        <taxon>Spermatophyta</taxon>
        <taxon>Magnoliopsida</taxon>
        <taxon>eudicotyledons</taxon>
        <taxon>Gunneridae</taxon>
        <taxon>Pentapetalae</taxon>
        <taxon>rosids</taxon>
        <taxon>malvids</taxon>
        <taxon>Malvales</taxon>
        <taxon>Malvaceae</taxon>
        <taxon>Malvoideae</taxon>
        <taxon>Hibiscus</taxon>
    </lineage>
</organism>
<dbReference type="AlphaFoldDB" id="A0A6A2YIE5"/>
<evidence type="ECO:0000256" key="2">
    <source>
        <dbReference type="ARBA" id="ARBA00023159"/>
    </source>
</evidence>
<feature type="region of interest" description="Disordered" evidence="4">
    <location>
        <begin position="115"/>
        <end position="160"/>
    </location>
</feature>
<proteinExistence type="predicted"/>
<keyword evidence="3" id="KW-0804">Transcription</keyword>
<feature type="compositionally biased region" description="Acidic residues" evidence="4">
    <location>
        <begin position="127"/>
        <end position="147"/>
    </location>
</feature>
<feature type="domain" description="Transcription factor MYC/MYB N-terminal" evidence="5">
    <location>
        <begin position="42"/>
        <end position="77"/>
    </location>
</feature>
<reference evidence="6" key="1">
    <citation type="submission" date="2019-09" db="EMBL/GenBank/DDBJ databases">
        <title>Draft genome information of white flower Hibiscus syriacus.</title>
        <authorList>
            <person name="Kim Y.-M."/>
        </authorList>
    </citation>
    <scope>NUCLEOTIDE SEQUENCE [LARGE SCALE GENOMIC DNA]</scope>
    <source>
        <strain evidence="6">YM2019G1</strain>
    </source>
</reference>
<keyword evidence="1" id="KW-0805">Transcription regulation</keyword>
<feature type="compositionally biased region" description="Polar residues" evidence="4">
    <location>
        <begin position="115"/>
        <end position="126"/>
    </location>
</feature>